<dbReference type="InterPro" id="IPR046529">
    <property type="entry name" value="DUF6594"/>
</dbReference>
<dbReference type="AlphaFoldDB" id="A0A2J6T996"/>
<gene>
    <name evidence="3" type="ORF">K444DRAFT_561985</name>
</gene>
<protein>
    <recommendedName>
        <fullName evidence="2">DUF6594 domain-containing protein</fullName>
    </recommendedName>
</protein>
<dbReference type="GeneID" id="36585045"/>
<dbReference type="Pfam" id="PF20237">
    <property type="entry name" value="DUF6594"/>
    <property type="match status" value="1"/>
</dbReference>
<dbReference type="Proteomes" id="UP000235371">
    <property type="component" value="Unassembled WGS sequence"/>
</dbReference>
<dbReference type="PANTHER" id="PTHR34502">
    <property type="entry name" value="DUF6594 DOMAIN-CONTAINING PROTEIN-RELATED"/>
    <property type="match status" value="1"/>
</dbReference>
<organism evidence="3 4">
    <name type="scientific">Hyaloscypha bicolor E</name>
    <dbReference type="NCBI Taxonomy" id="1095630"/>
    <lineage>
        <taxon>Eukaryota</taxon>
        <taxon>Fungi</taxon>
        <taxon>Dikarya</taxon>
        <taxon>Ascomycota</taxon>
        <taxon>Pezizomycotina</taxon>
        <taxon>Leotiomycetes</taxon>
        <taxon>Helotiales</taxon>
        <taxon>Hyaloscyphaceae</taxon>
        <taxon>Hyaloscypha</taxon>
        <taxon>Hyaloscypha bicolor</taxon>
    </lineage>
</organism>
<sequence length="277" mass="31314">MEGYPQLASLMGTYPILSIYRRFSVLNARNLLYLQAELVDLEQQLKDYTLEDIQSGDRERKLHARNWYFLSRVPDGGVSCAQWYTMLAIRGKLKEYNECLLQQRQLAAFSAPDPGNLAFLNSWLADPRQGNHTLEGLGGNLWRDDPKDLLVVAPNLVNDSFARLVQNRLLQYYHNIINVRFKAPSDVERQLYHYQEETVLRLADTIGTVVSALLPILAVVVLYCVQNMWARLGLVALFTVLFSLVLSWVATGKRIEVFAATAAFASVQVVFVGSTAV</sequence>
<feature type="transmembrane region" description="Helical" evidence="1">
    <location>
        <begin position="229"/>
        <end position="250"/>
    </location>
</feature>
<keyword evidence="1" id="KW-0472">Membrane</keyword>
<keyword evidence="1" id="KW-0812">Transmembrane</keyword>
<reference evidence="3 4" key="1">
    <citation type="submission" date="2016-04" db="EMBL/GenBank/DDBJ databases">
        <title>A degradative enzymes factory behind the ericoid mycorrhizal symbiosis.</title>
        <authorList>
            <consortium name="DOE Joint Genome Institute"/>
            <person name="Martino E."/>
            <person name="Morin E."/>
            <person name="Grelet G."/>
            <person name="Kuo A."/>
            <person name="Kohler A."/>
            <person name="Daghino S."/>
            <person name="Barry K."/>
            <person name="Choi C."/>
            <person name="Cichocki N."/>
            <person name="Clum A."/>
            <person name="Copeland A."/>
            <person name="Hainaut M."/>
            <person name="Haridas S."/>
            <person name="Labutti K."/>
            <person name="Lindquist E."/>
            <person name="Lipzen A."/>
            <person name="Khouja H.-R."/>
            <person name="Murat C."/>
            <person name="Ohm R."/>
            <person name="Olson A."/>
            <person name="Spatafora J."/>
            <person name="Veneault-Fourrey C."/>
            <person name="Henrissat B."/>
            <person name="Grigoriev I."/>
            <person name="Martin F."/>
            <person name="Perotto S."/>
        </authorList>
    </citation>
    <scope>NUCLEOTIDE SEQUENCE [LARGE SCALE GENOMIC DNA]</scope>
    <source>
        <strain evidence="3 4">E</strain>
    </source>
</reference>
<proteinExistence type="predicted"/>
<accession>A0A2J6T996</accession>
<evidence type="ECO:0000256" key="1">
    <source>
        <dbReference type="SAM" id="Phobius"/>
    </source>
</evidence>
<evidence type="ECO:0000313" key="3">
    <source>
        <dbReference type="EMBL" id="PMD59599.1"/>
    </source>
</evidence>
<evidence type="ECO:0000259" key="2">
    <source>
        <dbReference type="Pfam" id="PF20237"/>
    </source>
</evidence>
<dbReference type="EMBL" id="KZ613813">
    <property type="protein sequence ID" value="PMD59599.1"/>
    <property type="molecule type" value="Genomic_DNA"/>
</dbReference>
<dbReference type="InParanoid" id="A0A2J6T996"/>
<feature type="transmembrane region" description="Helical" evidence="1">
    <location>
        <begin position="257"/>
        <end position="276"/>
    </location>
</feature>
<feature type="domain" description="DUF6594" evidence="2">
    <location>
        <begin position="4"/>
        <end position="269"/>
    </location>
</feature>
<dbReference type="OrthoDB" id="5342093at2759"/>
<feature type="transmembrane region" description="Helical" evidence="1">
    <location>
        <begin position="199"/>
        <end position="223"/>
    </location>
</feature>
<dbReference type="PANTHER" id="PTHR34502:SF5">
    <property type="entry name" value="DUF6594 DOMAIN-CONTAINING PROTEIN"/>
    <property type="match status" value="1"/>
</dbReference>
<evidence type="ECO:0000313" key="4">
    <source>
        <dbReference type="Proteomes" id="UP000235371"/>
    </source>
</evidence>
<name>A0A2J6T996_9HELO</name>
<dbReference type="STRING" id="1095630.A0A2J6T996"/>
<keyword evidence="1" id="KW-1133">Transmembrane helix</keyword>
<dbReference type="RefSeq" id="XP_024736503.1">
    <property type="nucleotide sequence ID" value="XM_024876968.1"/>
</dbReference>
<keyword evidence="4" id="KW-1185">Reference proteome</keyword>